<accession>A0ABN9C515</accession>
<evidence type="ECO:0000256" key="1">
    <source>
        <dbReference type="SAM" id="MobiDB-lite"/>
    </source>
</evidence>
<proteinExistence type="predicted"/>
<protein>
    <submittedName>
        <fullName evidence="2">Uncharacterized protein</fullName>
    </submittedName>
</protein>
<dbReference type="Proteomes" id="UP001162483">
    <property type="component" value="Unassembled WGS sequence"/>
</dbReference>
<sequence length="114" mass="12519">MLGEDINLDLTFDMDTPEPNPSKPVIAPFKKLKLDRGNSPVKSPAKNTSQESKALKTAPGHINIDEEDEPRLPSFIKNSLLHKRPVGSMLPAQRNTGVIRTGFDGLGGRTKFIQ</sequence>
<evidence type="ECO:0000313" key="3">
    <source>
        <dbReference type="Proteomes" id="UP001162483"/>
    </source>
</evidence>
<organism evidence="2 3">
    <name type="scientific">Staurois parvus</name>
    <dbReference type="NCBI Taxonomy" id="386267"/>
    <lineage>
        <taxon>Eukaryota</taxon>
        <taxon>Metazoa</taxon>
        <taxon>Chordata</taxon>
        <taxon>Craniata</taxon>
        <taxon>Vertebrata</taxon>
        <taxon>Euteleostomi</taxon>
        <taxon>Amphibia</taxon>
        <taxon>Batrachia</taxon>
        <taxon>Anura</taxon>
        <taxon>Neobatrachia</taxon>
        <taxon>Ranoidea</taxon>
        <taxon>Ranidae</taxon>
        <taxon>Staurois</taxon>
    </lineage>
</organism>
<comment type="caution">
    <text evidence="2">The sequence shown here is derived from an EMBL/GenBank/DDBJ whole genome shotgun (WGS) entry which is preliminary data.</text>
</comment>
<evidence type="ECO:0000313" key="2">
    <source>
        <dbReference type="EMBL" id="CAI9554778.1"/>
    </source>
</evidence>
<reference evidence="2" key="1">
    <citation type="submission" date="2023-05" db="EMBL/GenBank/DDBJ databases">
        <authorList>
            <person name="Stuckert A."/>
        </authorList>
    </citation>
    <scope>NUCLEOTIDE SEQUENCE</scope>
</reference>
<dbReference type="EMBL" id="CATNWA010007771">
    <property type="protein sequence ID" value="CAI9554778.1"/>
    <property type="molecule type" value="Genomic_DNA"/>
</dbReference>
<gene>
    <name evidence="2" type="ORF">SPARVUS_LOCUS4269474</name>
</gene>
<feature type="non-terminal residue" evidence="2">
    <location>
        <position position="114"/>
    </location>
</feature>
<name>A0ABN9C515_9NEOB</name>
<keyword evidence="3" id="KW-1185">Reference proteome</keyword>
<feature type="region of interest" description="Disordered" evidence="1">
    <location>
        <begin position="1"/>
        <end position="70"/>
    </location>
</feature>